<dbReference type="InterPro" id="IPR042099">
    <property type="entry name" value="ANL_N_sf"/>
</dbReference>
<evidence type="ECO:0000313" key="6">
    <source>
        <dbReference type="RefSeq" id="XP_033530055.1"/>
    </source>
</evidence>
<evidence type="ECO:0000259" key="3">
    <source>
        <dbReference type="Pfam" id="PF00501"/>
    </source>
</evidence>
<evidence type="ECO:0000313" key="4">
    <source>
        <dbReference type="EMBL" id="KAF1808424.1"/>
    </source>
</evidence>
<keyword evidence="1" id="KW-0596">Phosphopantetheine</keyword>
<evidence type="ECO:0000256" key="2">
    <source>
        <dbReference type="ARBA" id="ARBA00022553"/>
    </source>
</evidence>
<protein>
    <submittedName>
        <fullName evidence="4 6">Acetyl-CoA synthetase-like protein</fullName>
    </submittedName>
</protein>
<feature type="domain" description="AMP-dependent synthetase/ligase" evidence="3">
    <location>
        <begin position="14"/>
        <end position="345"/>
    </location>
</feature>
<dbReference type="InterPro" id="IPR020845">
    <property type="entry name" value="AMP-binding_CS"/>
</dbReference>
<dbReference type="PROSITE" id="PS00455">
    <property type="entry name" value="AMP_BINDING"/>
    <property type="match status" value="1"/>
</dbReference>
<name>A0A6G1FRJ9_9PEZI</name>
<keyword evidence="2" id="KW-0597">Phosphoprotein</keyword>
<dbReference type="Gene3D" id="3.40.50.12780">
    <property type="entry name" value="N-terminal domain of ligase-like"/>
    <property type="match status" value="1"/>
</dbReference>
<organism evidence="4">
    <name type="scientific">Eremomyces bilateralis CBS 781.70</name>
    <dbReference type="NCBI Taxonomy" id="1392243"/>
    <lineage>
        <taxon>Eukaryota</taxon>
        <taxon>Fungi</taxon>
        <taxon>Dikarya</taxon>
        <taxon>Ascomycota</taxon>
        <taxon>Pezizomycotina</taxon>
        <taxon>Dothideomycetes</taxon>
        <taxon>Dothideomycetes incertae sedis</taxon>
        <taxon>Eremomycetales</taxon>
        <taxon>Eremomycetaceae</taxon>
        <taxon>Eremomyces</taxon>
    </lineage>
</organism>
<proteinExistence type="predicted"/>
<dbReference type="PANTHER" id="PTHR43439:SF2">
    <property type="entry name" value="ENZYME, PUTATIVE (JCVI)-RELATED"/>
    <property type="match status" value="1"/>
</dbReference>
<dbReference type="SUPFAM" id="SSF56801">
    <property type="entry name" value="Acetyl-CoA synthetase-like"/>
    <property type="match status" value="1"/>
</dbReference>
<evidence type="ECO:0000313" key="5">
    <source>
        <dbReference type="Proteomes" id="UP000504638"/>
    </source>
</evidence>
<accession>A0A6G1FRJ9</accession>
<keyword evidence="5" id="KW-1185">Reference proteome</keyword>
<gene>
    <name evidence="4 6" type="ORF">P152DRAFT_221495</name>
</gene>
<reference evidence="6" key="2">
    <citation type="submission" date="2020-04" db="EMBL/GenBank/DDBJ databases">
        <authorList>
            <consortium name="NCBI Genome Project"/>
        </authorList>
    </citation>
    <scope>NUCLEOTIDE SEQUENCE</scope>
    <source>
        <strain evidence="6">CBS 781.70</strain>
    </source>
</reference>
<reference evidence="4 6" key="1">
    <citation type="submission" date="2020-01" db="EMBL/GenBank/DDBJ databases">
        <authorList>
            <consortium name="DOE Joint Genome Institute"/>
            <person name="Haridas S."/>
            <person name="Albert R."/>
            <person name="Binder M."/>
            <person name="Bloem J."/>
            <person name="Labutti K."/>
            <person name="Salamov A."/>
            <person name="Andreopoulos B."/>
            <person name="Baker S.E."/>
            <person name="Barry K."/>
            <person name="Bills G."/>
            <person name="Bluhm B.H."/>
            <person name="Cannon C."/>
            <person name="Castanera R."/>
            <person name="Culley D.E."/>
            <person name="Daum C."/>
            <person name="Ezra D."/>
            <person name="Gonzalez J.B."/>
            <person name="Henrissat B."/>
            <person name="Kuo A."/>
            <person name="Liang C."/>
            <person name="Lipzen A."/>
            <person name="Lutzoni F."/>
            <person name="Magnuson J."/>
            <person name="Mondo S."/>
            <person name="Nolan M."/>
            <person name="Ohm R."/>
            <person name="Pangilinan J."/>
            <person name="Park H.-J."/>
            <person name="Ramirez L."/>
            <person name="Alfaro M."/>
            <person name="Sun H."/>
            <person name="Tritt A."/>
            <person name="Yoshinaga Y."/>
            <person name="Zwiers L.-H."/>
            <person name="Turgeon B.G."/>
            <person name="Goodwin S.B."/>
            <person name="Spatafora J.W."/>
            <person name="Crous P.W."/>
            <person name="Grigoriev I.V."/>
        </authorList>
    </citation>
    <scope>NUCLEOTIDE SEQUENCE</scope>
    <source>
        <strain evidence="4 6">CBS 781.70</strain>
    </source>
</reference>
<dbReference type="Pfam" id="PF00501">
    <property type="entry name" value="AMP-binding"/>
    <property type="match status" value="1"/>
</dbReference>
<dbReference type="Pfam" id="PF23562">
    <property type="entry name" value="AMP-binding_C_3"/>
    <property type="match status" value="1"/>
</dbReference>
<dbReference type="OrthoDB" id="429813at2759"/>
<dbReference type="AlphaFoldDB" id="A0A6G1FRJ9"/>
<dbReference type="RefSeq" id="XP_033530055.1">
    <property type="nucleotide sequence ID" value="XM_033674492.1"/>
</dbReference>
<dbReference type="Proteomes" id="UP000504638">
    <property type="component" value="Unplaced"/>
</dbReference>
<evidence type="ECO:0000256" key="1">
    <source>
        <dbReference type="ARBA" id="ARBA00022450"/>
    </source>
</evidence>
<dbReference type="EMBL" id="ML975184">
    <property type="protein sequence ID" value="KAF1808424.1"/>
    <property type="molecule type" value="Genomic_DNA"/>
</dbReference>
<dbReference type="InterPro" id="IPR000873">
    <property type="entry name" value="AMP-dep_synth/lig_dom"/>
</dbReference>
<reference evidence="6" key="3">
    <citation type="submission" date="2025-04" db="UniProtKB">
        <authorList>
            <consortium name="RefSeq"/>
        </authorList>
    </citation>
    <scope>IDENTIFICATION</scope>
    <source>
        <strain evidence="6">CBS 781.70</strain>
    </source>
</reference>
<dbReference type="InterPro" id="IPR051414">
    <property type="entry name" value="Adenylate-forming_Reductase"/>
</dbReference>
<dbReference type="PANTHER" id="PTHR43439">
    <property type="entry name" value="PHENYLACETATE-COENZYME A LIGASE"/>
    <property type="match status" value="1"/>
</dbReference>
<dbReference type="GeneID" id="54415062"/>
<sequence>MSYKNERSQTTQIDHVARTTPDRIVAYIPHSTDINQGFRSITAARYARAVNVLCESLEPRIGRSTTHQAIGYIGKWDFRYHWVALALKKLGFVGLYSAPRNSPQMHRHIFESKQCGTLLHSEGLDIAACLGDKEMNCIQVPLLDALLADGKAPREYPYEKTFEEVWDEPFVIVHTSGSTGMPKTLNLTNGFVSSLRELGAYPPKEDGRNNVYSLLFQKVRYYCNFPPWHTGGILIGGPLLNFYGESEQVWHHPDSPPTPKTIIDAVNHGKVYRAVLAPVTIQGIAMTEGGLDALGRMDTASFSGGPLDKVTGNLVSKRTNLYSIMGSTEGGVTGLQYIHKPEDWEYIEYDPEASGIEFREQSPGRYELVFVQTPAAARIQGIFNTFPDRQEYLSSDLYSKHPTLPNHWKFQGRTDDLVVFASGAKHNPLSFEENVRLNNHVSEALVFGTGRMAAGLLIEMKDTPLENWAQAKEVLDSILASVEAANTAAPKHAVVQRSLILFTSASSPFMRASKGTVVRKRSLDLYGAEIEKAYANCAVPDMVTSAVTEVMRN</sequence>